<organism evidence="3">
    <name type="scientific">Strongyloides stercoralis</name>
    <name type="common">Threadworm</name>
    <dbReference type="NCBI Taxonomy" id="6248"/>
    <lineage>
        <taxon>Eukaryota</taxon>
        <taxon>Metazoa</taxon>
        <taxon>Ecdysozoa</taxon>
        <taxon>Nematoda</taxon>
        <taxon>Chromadorea</taxon>
        <taxon>Rhabditida</taxon>
        <taxon>Tylenchina</taxon>
        <taxon>Panagrolaimomorpha</taxon>
        <taxon>Strongyloidoidea</taxon>
        <taxon>Strongyloididae</taxon>
        <taxon>Strongyloides</taxon>
    </lineage>
</organism>
<evidence type="ECO:0000313" key="2">
    <source>
        <dbReference type="Proteomes" id="UP000035681"/>
    </source>
</evidence>
<keyword evidence="2" id="KW-1185">Reference proteome</keyword>
<evidence type="ECO:0000313" key="3">
    <source>
        <dbReference type="WBParaSite" id="SSTP_0001190800.1"/>
    </source>
</evidence>
<proteinExistence type="predicted"/>
<protein>
    <submittedName>
        <fullName evidence="3">DUF1604 domain-containing protein</fullName>
    </submittedName>
</protein>
<name>A0A0K0ER26_STRER</name>
<dbReference type="AlphaFoldDB" id="A0A0K0ER26"/>
<reference evidence="3" key="1">
    <citation type="submission" date="2015-08" db="UniProtKB">
        <authorList>
            <consortium name="WormBaseParasite"/>
        </authorList>
    </citation>
    <scope>IDENTIFICATION</scope>
</reference>
<feature type="coiled-coil region" evidence="1">
    <location>
        <begin position="195"/>
        <end position="222"/>
    </location>
</feature>
<keyword evidence="1" id="KW-0175">Coiled coil</keyword>
<dbReference type="WBParaSite" id="TCONS_00000669.p1">
    <property type="protein sequence ID" value="TCONS_00000669.p1"/>
    <property type="gene ID" value="XLOC_000650"/>
</dbReference>
<sequence length="408" mass="48421">MEIEGHHMEEDVPGHSDERKIQERLIMLQMKLEKARKHKELYIDYIKNKYPGYKMPKIYNEKNNELDFYTGNSFDDWKYKHYFNNYRSGSYYYTGTRLLEQLETSKYFWDIDKYKLNNTTNNKRLKNLDNQIGFGGIILHSEMPMAVTRIKEVKADLVNLRNYRLNMGSEEYFKLRNDKQNQNMDNSLEWNDNNLNKTTNELLELRKQIINLNLDIEDYSENDTNKTIKNDTTEENNVFVDGDIQFDIKNNFTNEEKIESDNVINNKNKLNKDMITPHTNIKKDEEENVKISENRTINFIPSTQSNVNKSSSEQLENKGKIDENTITSVDEKLKMLFGSKNKTTEIDDASYNQYSKDKEENFKSATKTDFLDNLFNKNKKDDKDNKDNKVNIIFKKSENDDSDDDFFN</sequence>
<dbReference type="WBParaSite" id="SSTP_0001190800.1">
    <property type="protein sequence ID" value="SSTP_0001190800.1"/>
    <property type="gene ID" value="SSTP_0001190800"/>
</dbReference>
<accession>A0A0K0ER26</accession>
<dbReference type="Proteomes" id="UP000035681">
    <property type="component" value="Unplaced"/>
</dbReference>
<evidence type="ECO:0000256" key="1">
    <source>
        <dbReference type="SAM" id="Coils"/>
    </source>
</evidence>